<dbReference type="Proteomes" id="UP000265520">
    <property type="component" value="Unassembled WGS sequence"/>
</dbReference>
<dbReference type="AlphaFoldDB" id="A0A392SBC5"/>
<evidence type="ECO:0000256" key="1">
    <source>
        <dbReference type="SAM" id="MobiDB-lite"/>
    </source>
</evidence>
<feature type="non-terminal residue" evidence="2">
    <location>
        <position position="1"/>
    </location>
</feature>
<sequence length="60" mass="6343">PVASRRETKGVEQRDRKGENGGRDWCGASGGGRSFSGDQCEGEWWRCGSGSPSVGEVAGR</sequence>
<protein>
    <submittedName>
        <fullName evidence="2">Uncharacterized protein</fullName>
    </submittedName>
</protein>
<comment type="caution">
    <text evidence="2">The sequence shown here is derived from an EMBL/GenBank/DDBJ whole genome shotgun (WGS) entry which is preliminary data.</text>
</comment>
<name>A0A392SBC5_9FABA</name>
<dbReference type="EMBL" id="LXQA010341567">
    <property type="protein sequence ID" value="MCI45260.1"/>
    <property type="molecule type" value="Genomic_DNA"/>
</dbReference>
<organism evidence="2 3">
    <name type="scientific">Trifolium medium</name>
    <dbReference type="NCBI Taxonomy" id="97028"/>
    <lineage>
        <taxon>Eukaryota</taxon>
        <taxon>Viridiplantae</taxon>
        <taxon>Streptophyta</taxon>
        <taxon>Embryophyta</taxon>
        <taxon>Tracheophyta</taxon>
        <taxon>Spermatophyta</taxon>
        <taxon>Magnoliopsida</taxon>
        <taxon>eudicotyledons</taxon>
        <taxon>Gunneridae</taxon>
        <taxon>Pentapetalae</taxon>
        <taxon>rosids</taxon>
        <taxon>fabids</taxon>
        <taxon>Fabales</taxon>
        <taxon>Fabaceae</taxon>
        <taxon>Papilionoideae</taxon>
        <taxon>50 kb inversion clade</taxon>
        <taxon>NPAAA clade</taxon>
        <taxon>Hologalegina</taxon>
        <taxon>IRL clade</taxon>
        <taxon>Trifolieae</taxon>
        <taxon>Trifolium</taxon>
    </lineage>
</organism>
<proteinExistence type="predicted"/>
<accession>A0A392SBC5</accession>
<feature type="region of interest" description="Disordered" evidence="1">
    <location>
        <begin position="1"/>
        <end position="32"/>
    </location>
</feature>
<keyword evidence="3" id="KW-1185">Reference proteome</keyword>
<feature type="compositionally biased region" description="Basic and acidic residues" evidence="1">
    <location>
        <begin position="1"/>
        <end position="22"/>
    </location>
</feature>
<reference evidence="2 3" key="1">
    <citation type="journal article" date="2018" name="Front. Plant Sci.">
        <title>Red Clover (Trifolium pratense) and Zigzag Clover (T. medium) - A Picture of Genomic Similarities and Differences.</title>
        <authorList>
            <person name="Dluhosova J."/>
            <person name="Istvanek J."/>
            <person name="Nedelnik J."/>
            <person name="Repkova J."/>
        </authorList>
    </citation>
    <scope>NUCLEOTIDE SEQUENCE [LARGE SCALE GENOMIC DNA]</scope>
    <source>
        <strain evidence="3">cv. 10/8</strain>
        <tissue evidence="2">Leaf</tissue>
    </source>
</reference>
<evidence type="ECO:0000313" key="3">
    <source>
        <dbReference type="Proteomes" id="UP000265520"/>
    </source>
</evidence>
<evidence type="ECO:0000313" key="2">
    <source>
        <dbReference type="EMBL" id="MCI45260.1"/>
    </source>
</evidence>